<organism evidence="9 10">
    <name type="scientific">Salinisphaera dokdonensis CL-ES53</name>
    <dbReference type="NCBI Taxonomy" id="1304272"/>
    <lineage>
        <taxon>Bacteria</taxon>
        <taxon>Pseudomonadati</taxon>
        <taxon>Pseudomonadota</taxon>
        <taxon>Gammaproteobacteria</taxon>
        <taxon>Salinisphaerales</taxon>
        <taxon>Salinisphaeraceae</taxon>
        <taxon>Salinisphaera</taxon>
    </lineage>
</organism>
<evidence type="ECO:0000256" key="7">
    <source>
        <dbReference type="ARBA" id="ARBA00043224"/>
    </source>
</evidence>
<evidence type="ECO:0000256" key="5">
    <source>
        <dbReference type="ARBA" id="ARBA00037900"/>
    </source>
</evidence>
<name>A0ABV2B1S5_9GAMM</name>
<dbReference type="PANTHER" id="PTHR11080">
    <property type="entry name" value="PYRAZINAMIDASE/NICOTINAMIDASE"/>
    <property type="match status" value="1"/>
</dbReference>
<dbReference type="CDD" id="cd01011">
    <property type="entry name" value="nicotinamidase"/>
    <property type="match status" value="1"/>
</dbReference>
<keyword evidence="4" id="KW-0378">Hydrolase</keyword>
<dbReference type="InterPro" id="IPR036380">
    <property type="entry name" value="Isochorismatase-like_sf"/>
</dbReference>
<evidence type="ECO:0000259" key="8">
    <source>
        <dbReference type="Pfam" id="PF00857"/>
    </source>
</evidence>
<dbReference type="EMBL" id="APND01000003">
    <property type="protein sequence ID" value="MES1929845.1"/>
    <property type="molecule type" value="Genomic_DNA"/>
</dbReference>
<reference evidence="9 10" key="1">
    <citation type="submission" date="2013-03" db="EMBL/GenBank/DDBJ databases">
        <title>Salinisphaera dokdonensis CL-ES53 Genome Sequencing.</title>
        <authorList>
            <person name="Li C."/>
            <person name="Lai Q."/>
            <person name="Shao Z."/>
        </authorList>
    </citation>
    <scope>NUCLEOTIDE SEQUENCE [LARGE SCALE GENOMIC DNA]</scope>
    <source>
        <strain evidence="9 10">CL-ES53</strain>
    </source>
</reference>
<dbReference type="InterPro" id="IPR052347">
    <property type="entry name" value="Isochorismatase_Nicotinamidase"/>
</dbReference>
<dbReference type="RefSeq" id="WP_353111461.1">
    <property type="nucleotide sequence ID" value="NZ_APND01000003.1"/>
</dbReference>
<comment type="similarity">
    <text evidence="1">Belongs to the isochorismatase family.</text>
</comment>
<evidence type="ECO:0000256" key="3">
    <source>
        <dbReference type="ARBA" id="ARBA00022723"/>
    </source>
</evidence>
<comment type="caution">
    <text evidence="9">The sequence shown here is derived from an EMBL/GenBank/DDBJ whole genome shotgun (WGS) entry which is preliminary data.</text>
</comment>
<dbReference type="Pfam" id="PF00857">
    <property type="entry name" value="Isochorismatase"/>
    <property type="match status" value="1"/>
</dbReference>
<comment type="pathway">
    <text evidence="5">Cofactor biosynthesis; nicotinate biosynthesis; nicotinate from nicotinamide: step 1/1.</text>
</comment>
<evidence type="ECO:0000313" key="10">
    <source>
        <dbReference type="Proteomes" id="UP001460888"/>
    </source>
</evidence>
<evidence type="ECO:0000256" key="6">
    <source>
        <dbReference type="ARBA" id="ARBA00039017"/>
    </source>
</evidence>
<evidence type="ECO:0000313" key="9">
    <source>
        <dbReference type="EMBL" id="MES1929845.1"/>
    </source>
</evidence>
<dbReference type="Gene3D" id="3.40.50.850">
    <property type="entry name" value="Isochorismatase-like"/>
    <property type="match status" value="1"/>
</dbReference>
<evidence type="ECO:0000256" key="1">
    <source>
        <dbReference type="ARBA" id="ARBA00006336"/>
    </source>
</evidence>
<sequence length="210" mass="22555">MRTALLLVDIQNDFLPGGALAVADGDAVVPVANRLMPYFEHVVASQDWHPPRHLSFADEHAGFEPFQVTELDGLEQILWPVHCVQGAPGAGFASALDVAGIDHVVRKGTDARIDSYSAFFDNGHRQATGLADHLRGHEIEHLVVLGLAADVCVKFTVIDALDQGFAVTLVRDGTRGVDMQRGDTQAAIDAMQAAGAQVADSEEVIVRVER</sequence>
<keyword evidence="2" id="KW-0662">Pyridine nucleotide biosynthesis</keyword>
<proteinExistence type="inferred from homology"/>
<feature type="domain" description="Isochorismatase-like" evidence="8">
    <location>
        <begin position="3"/>
        <end position="203"/>
    </location>
</feature>
<keyword evidence="10" id="KW-1185">Reference proteome</keyword>
<dbReference type="InterPro" id="IPR000868">
    <property type="entry name" value="Isochorismatase-like_dom"/>
</dbReference>
<dbReference type="SUPFAM" id="SSF52499">
    <property type="entry name" value="Isochorismatase-like hydrolases"/>
    <property type="match status" value="1"/>
</dbReference>
<evidence type="ECO:0000256" key="4">
    <source>
        <dbReference type="ARBA" id="ARBA00022801"/>
    </source>
</evidence>
<dbReference type="EC" id="3.5.1.19" evidence="6"/>
<evidence type="ECO:0000256" key="2">
    <source>
        <dbReference type="ARBA" id="ARBA00022642"/>
    </source>
</evidence>
<keyword evidence="3" id="KW-0479">Metal-binding</keyword>
<accession>A0ABV2B1S5</accession>
<gene>
    <name evidence="9" type="ORF">SADO_11324</name>
</gene>
<dbReference type="Proteomes" id="UP001460888">
    <property type="component" value="Unassembled WGS sequence"/>
</dbReference>
<protein>
    <recommendedName>
        <fullName evidence="6">nicotinamidase</fullName>
        <ecNumber evidence="6">3.5.1.19</ecNumber>
    </recommendedName>
    <alternativeName>
        <fullName evidence="7">Nicotinamide deamidase</fullName>
    </alternativeName>
</protein>
<dbReference type="PANTHER" id="PTHR11080:SF2">
    <property type="entry name" value="LD05707P"/>
    <property type="match status" value="1"/>
</dbReference>
<dbReference type="NCBIfam" id="NF008623">
    <property type="entry name" value="PRK11609.1"/>
    <property type="match status" value="1"/>
</dbReference>